<evidence type="ECO:0000313" key="2">
    <source>
        <dbReference type="Proteomes" id="UP000823865"/>
    </source>
</evidence>
<dbReference type="Proteomes" id="UP000823865">
    <property type="component" value="Unassembled WGS sequence"/>
</dbReference>
<feature type="non-terminal residue" evidence="1">
    <location>
        <position position="1"/>
    </location>
</feature>
<dbReference type="AlphaFoldDB" id="A0A9E2L998"/>
<sequence>ETQTFSLLRTSPFIIIGDFSAIAGSFSYHCRRFLRHRSGAFPAIIRDFFRHHQGLLPPSSAASPFIVGSISRYHRGLLPLSPGSNFPFLKKKES</sequence>
<organism evidence="1 2">
    <name type="scientific">Candidatus Paraprevotella stercoravium</name>
    <dbReference type="NCBI Taxonomy" id="2838725"/>
    <lineage>
        <taxon>Bacteria</taxon>
        <taxon>Pseudomonadati</taxon>
        <taxon>Bacteroidota</taxon>
        <taxon>Bacteroidia</taxon>
        <taxon>Bacteroidales</taxon>
        <taxon>Prevotellaceae</taxon>
        <taxon>Paraprevotella</taxon>
    </lineage>
</organism>
<comment type="caution">
    <text evidence="1">The sequence shown here is derived from an EMBL/GenBank/DDBJ whole genome shotgun (WGS) entry which is preliminary data.</text>
</comment>
<protein>
    <submittedName>
        <fullName evidence="1">Uncharacterized protein</fullName>
    </submittedName>
</protein>
<reference evidence="1" key="2">
    <citation type="submission" date="2021-04" db="EMBL/GenBank/DDBJ databases">
        <authorList>
            <person name="Gilroy R."/>
        </authorList>
    </citation>
    <scope>NUCLEOTIDE SEQUENCE</scope>
    <source>
        <strain evidence="1">G3-2149</strain>
    </source>
</reference>
<evidence type="ECO:0000313" key="1">
    <source>
        <dbReference type="EMBL" id="MBU3854342.1"/>
    </source>
</evidence>
<name>A0A9E2L998_9BACT</name>
<dbReference type="EMBL" id="JAHLFU010000226">
    <property type="protein sequence ID" value="MBU3854342.1"/>
    <property type="molecule type" value="Genomic_DNA"/>
</dbReference>
<reference evidence="1" key="1">
    <citation type="journal article" date="2021" name="PeerJ">
        <title>Extensive microbial diversity within the chicken gut microbiome revealed by metagenomics and culture.</title>
        <authorList>
            <person name="Gilroy R."/>
            <person name="Ravi A."/>
            <person name="Getino M."/>
            <person name="Pursley I."/>
            <person name="Horton D.L."/>
            <person name="Alikhan N.F."/>
            <person name="Baker D."/>
            <person name="Gharbi K."/>
            <person name="Hall N."/>
            <person name="Watson M."/>
            <person name="Adriaenssens E.M."/>
            <person name="Foster-Nyarko E."/>
            <person name="Jarju S."/>
            <person name="Secka A."/>
            <person name="Antonio M."/>
            <person name="Oren A."/>
            <person name="Chaudhuri R.R."/>
            <person name="La Ragione R."/>
            <person name="Hildebrand F."/>
            <person name="Pallen M.J."/>
        </authorList>
    </citation>
    <scope>NUCLEOTIDE SEQUENCE</scope>
    <source>
        <strain evidence="1">G3-2149</strain>
    </source>
</reference>
<accession>A0A9E2L998</accession>
<proteinExistence type="predicted"/>
<gene>
    <name evidence="1" type="ORF">H9789_11120</name>
</gene>